<keyword evidence="2" id="KW-1185">Reference proteome</keyword>
<comment type="caution">
    <text evidence="1">The sequence shown here is derived from an EMBL/GenBank/DDBJ whole genome shotgun (WGS) entry which is preliminary data.</text>
</comment>
<dbReference type="EMBL" id="CM023481">
    <property type="protein sequence ID" value="KAH6945554.1"/>
    <property type="molecule type" value="Genomic_DNA"/>
</dbReference>
<evidence type="ECO:0000313" key="1">
    <source>
        <dbReference type="EMBL" id="KAH6945554.1"/>
    </source>
</evidence>
<proteinExistence type="predicted"/>
<accession>A0ACB7THE4</accession>
<sequence length="239" mass="25972">MNVVLLCGIVLAGAVFAEAASGRELCGLTNDKIKQVLDCMVQHAPPQVRAKALELFGEKGDSIAAIIKAKCQSDVDFVKTKALEVLGEKGDNVAEIIKAKCESEVDFASLISTVFSGRSRARKRSETRRRVPAAPCPSVESLPASNDSRGRRSLQGDDGTMSTAVSRYLRNIRGVHTYVVVLFAAAHPVMSVECSKVVPRAVAARSAFRRRLIAADEGRVRVHFRPKPTPDCHLSHFDF</sequence>
<organism evidence="1 2">
    <name type="scientific">Hyalomma asiaticum</name>
    <name type="common">Tick</name>
    <dbReference type="NCBI Taxonomy" id="266040"/>
    <lineage>
        <taxon>Eukaryota</taxon>
        <taxon>Metazoa</taxon>
        <taxon>Ecdysozoa</taxon>
        <taxon>Arthropoda</taxon>
        <taxon>Chelicerata</taxon>
        <taxon>Arachnida</taxon>
        <taxon>Acari</taxon>
        <taxon>Parasitiformes</taxon>
        <taxon>Ixodida</taxon>
        <taxon>Ixodoidea</taxon>
        <taxon>Ixodidae</taxon>
        <taxon>Hyalomminae</taxon>
        <taxon>Hyalomma</taxon>
    </lineage>
</organism>
<dbReference type="Proteomes" id="UP000821845">
    <property type="component" value="Chromosome 1"/>
</dbReference>
<reference evidence="1" key="1">
    <citation type="submission" date="2020-05" db="EMBL/GenBank/DDBJ databases">
        <title>Large-scale comparative analyses of tick genomes elucidate their genetic diversity and vector capacities.</title>
        <authorList>
            <person name="Jia N."/>
            <person name="Wang J."/>
            <person name="Shi W."/>
            <person name="Du L."/>
            <person name="Sun Y."/>
            <person name="Zhan W."/>
            <person name="Jiang J."/>
            <person name="Wang Q."/>
            <person name="Zhang B."/>
            <person name="Ji P."/>
            <person name="Sakyi L.B."/>
            <person name="Cui X."/>
            <person name="Yuan T."/>
            <person name="Jiang B."/>
            <person name="Yang W."/>
            <person name="Lam T.T.-Y."/>
            <person name="Chang Q."/>
            <person name="Ding S."/>
            <person name="Wang X."/>
            <person name="Zhu J."/>
            <person name="Ruan X."/>
            <person name="Zhao L."/>
            <person name="Wei J."/>
            <person name="Que T."/>
            <person name="Du C."/>
            <person name="Cheng J."/>
            <person name="Dai P."/>
            <person name="Han X."/>
            <person name="Huang E."/>
            <person name="Gao Y."/>
            <person name="Liu J."/>
            <person name="Shao H."/>
            <person name="Ye R."/>
            <person name="Li L."/>
            <person name="Wei W."/>
            <person name="Wang X."/>
            <person name="Wang C."/>
            <person name="Yang T."/>
            <person name="Huo Q."/>
            <person name="Li W."/>
            <person name="Guo W."/>
            <person name="Chen H."/>
            <person name="Zhou L."/>
            <person name="Ni X."/>
            <person name="Tian J."/>
            <person name="Zhou Y."/>
            <person name="Sheng Y."/>
            <person name="Liu T."/>
            <person name="Pan Y."/>
            <person name="Xia L."/>
            <person name="Li J."/>
            <person name="Zhao F."/>
            <person name="Cao W."/>
        </authorList>
    </citation>
    <scope>NUCLEOTIDE SEQUENCE</scope>
    <source>
        <strain evidence="1">Hyas-2018</strain>
    </source>
</reference>
<protein>
    <submittedName>
        <fullName evidence="1">Uncharacterized protein</fullName>
    </submittedName>
</protein>
<evidence type="ECO:0000313" key="2">
    <source>
        <dbReference type="Proteomes" id="UP000821845"/>
    </source>
</evidence>
<gene>
    <name evidence="1" type="ORF">HPB50_008930</name>
</gene>
<name>A0ACB7THE4_HYAAI</name>